<organism evidence="2 3">
    <name type="scientific">Streptomyces stramineus</name>
    <dbReference type="NCBI Taxonomy" id="173861"/>
    <lineage>
        <taxon>Bacteria</taxon>
        <taxon>Bacillati</taxon>
        <taxon>Actinomycetota</taxon>
        <taxon>Actinomycetes</taxon>
        <taxon>Kitasatosporales</taxon>
        <taxon>Streptomycetaceae</taxon>
        <taxon>Streptomyces</taxon>
    </lineage>
</organism>
<feature type="region of interest" description="Disordered" evidence="1">
    <location>
        <begin position="290"/>
        <end position="313"/>
    </location>
</feature>
<dbReference type="RefSeq" id="WP_344091366.1">
    <property type="nucleotide sequence ID" value="NZ_BAAAHB010000035.1"/>
</dbReference>
<sequence>MLPDLPAPLPDGPHRRLLSDVLALGAPYALLLAGAHAVCAHGLTGGRPAHGPAADDSGAAHPDAIRSDAAYPEAARPGAVGPDPAYPDAPYPDAPRPAPDAPAAPTGTSHPTPLEFVTDTPTPMADLVAVLRDGLVERGWQVGAGPIDPLAARLNVTGPGPGPGSGSEESRTVDVRKETLWRPPVVSAYGPVPGVEDVVGLEVRALADLGLVPHLVHVRAAATRWSPAELEELGRRHTRDGALDLTDLQARLAAAEWLDDRELARHGQGAAERAELRRWAQHWADDIAERLVEDAPFEEPPSRENPSGPFEDE</sequence>
<evidence type="ECO:0000313" key="2">
    <source>
        <dbReference type="EMBL" id="GAA0469234.1"/>
    </source>
</evidence>
<protein>
    <submittedName>
        <fullName evidence="2">Uncharacterized protein</fullName>
    </submittedName>
</protein>
<dbReference type="EMBL" id="BAAAHB010000035">
    <property type="protein sequence ID" value="GAA0469234.1"/>
    <property type="molecule type" value="Genomic_DNA"/>
</dbReference>
<gene>
    <name evidence="2" type="ORF">GCM10009544_34320</name>
</gene>
<accession>A0ABP3K1P0</accession>
<evidence type="ECO:0000256" key="1">
    <source>
        <dbReference type="SAM" id="MobiDB-lite"/>
    </source>
</evidence>
<dbReference type="Proteomes" id="UP001499895">
    <property type="component" value="Unassembled WGS sequence"/>
</dbReference>
<feature type="compositionally biased region" description="Pro residues" evidence="1">
    <location>
        <begin position="84"/>
        <end position="102"/>
    </location>
</feature>
<comment type="caution">
    <text evidence="2">The sequence shown here is derived from an EMBL/GenBank/DDBJ whole genome shotgun (WGS) entry which is preliminary data.</text>
</comment>
<name>A0ABP3K1P0_9ACTN</name>
<feature type="region of interest" description="Disordered" evidence="1">
    <location>
        <begin position="73"/>
        <end position="120"/>
    </location>
</feature>
<reference evidence="3" key="1">
    <citation type="journal article" date="2019" name="Int. J. Syst. Evol. Microbiol.">
        <title>The Global Catalogue of Microorganisms (GCM) 10K type strain sequencing project: providing services to taxonomists for standard genome sequencing and annotation.</title>
        <authorList>
            <consortium name="The Broad Institute Genomics Platform"/>
            <consortium name="The Broad Institute Genome Sequencing Center for Infectious Disease"/>
            <person name="Wu L."/>
            <person name="Ma J."/>
        </authorList>
    </citation>
    <scope>NUCLEOTIDE SEQUENCE [LARGE SCALE GENOMIC DNA]</scope>
    <source>
        <strain evidence="3">JCM 10649</strain>
    </source>
</reference>
<proteinExistence type="predicted"/>
<evidence type="ECO:0000313" key="3">
    <source>
        <dbReference type="Proteomes" id="UP001499895"/>
    </source>
</evidence>
<keyword evidence="3" id="KW-1185">Reference proteome</keyword>